<evidence type="ECO:0000256" key="1">
    <source>
        <dbReference type="ARBA" id="ARBA00022801"/>
    </source>
</evidence>
<evidence type="ECO:0000259" key="3">
    <source>
        <dbReference type="Pfam" id="PF00561"/>
    </source>
</evidence>
<evidence type="ECO:0000313" key="5">
    <source>
        <dbReference type="Proteomes" id="UP001562354"/>
    </source>
</evidence>
<gene>
    <name evidence="4" type="ORF">AAFC00_001881</name>
</gene>
<dbReference type="PRINTS" id="PR00412">
    <property type="entry name" value="EPOXHYDRLASE"/>
</dbReference>
<dbReference type="InterPro" id="IPR000073">
    <property type="entry name" value="AB_hydrolase_1"/>
</dbReference>
<dbReference type="InterPro" id="IPR029058">
    <property type="entry name" value="AB_hydrolase_fold"/>
</dbReference>
<sequence>MDKITKKTLDVSRGLTYTYYTSPAKAGKPTVLLLHGFPDEAAEWADVINSHLVPAGYGVIAPDCLGYGGTAKPRDPTAYKFPLMIRDITDILDAEKVDKVISIGHDWGSNFAQRVYNLAPTRVSGLVMMNVAYAPPTGKPFDLDGVLALTEKVFGYAPFWYWKLFTADDGAAVLDSHISGVFDLAHSDPPEHQLETFCKPDGLRNFLVSDGKVAVQAYATEDMRQRFIERMGRDGFTAPLCWYRALTFGHQDNEVSPDSALVNVPALFIGYDKDFVCRKELIGPPEQAGLLPQLTKIELEGSHWGFLDKTKEFGEALVGWLDKTYSS</sequence>
<proteinExistence type="inferred from homology"/>
<dbReference type="RefSeq" id="XP_069204648.1">
    <property type="nucleotide sequence ID" value="XM_069341137.1"/>
</dbReference>
<keyword evidence="5" id="KW-1185">Reference proteome</keyword>
<keyword evidence="1" id="KW-0378">Hydrolase</keyword>
<dbReference type="InterPro" id="IPR000639">
    <property type="entry name" value="Epox_hydrolase-like"/>
</dbReference>
<evidence type="ECO:0000256" key="2">
    <source>
        <dbReference type="ARBA" id="ARBA00038334"/>
    </source>
</evidence>
<comment type="similarity">
    <text evidence="2">Belongs to the AB hydrolase superfamily. Epoxide hydrolase family.</text>
</comment>
<name>A0ABR3PRJ3_9PEZI</name>
<dbReference type="PANTHER" id="PTHR43329">
    <property type="entry name" value="EPOXIDE HYDROLASE"/>
    <property type="match status" value="1"/>
</dbReference>
<feature type="domain" description="AB hydrolase-1" evidence="3">
    <location>
        <begin position="29"/>
        <end position="309"/>
    </location>
</feature>
<dbReference type="Pfam" id="PF00561">
    <property type="entry name" value="Abhydrolase_1"/>
    <property type="match status" value="1"/>
</dbReference>
<dbReference type="SUPFAM" id="SSF53474">
    <property type="entry name" value="alpha/beta-Hydrolases"/>
    <property type="match status" value="1"/>
</dbReference>
<dbReference type="GeneID" id="95975584"/>
<accession>A0ABR3PRJ3</accession>
<evidence type="ECO:0000313" key="4">
    <source>
        <dbReference type="EMBL" id="KAL1311799.1"/>
    </source>
</evidence>
<dbReference type="Gene3D" id="3.40.50.1820">
    <property type="entry name" value="alpha/beta hydrolase"/>
    <property type="match status" value="1"/>
</dbReference>
<organism evidence="4 5">
    <name type="scientific">Neodothiora populina</name>
    <dbReference type="NCBI Taxonomy" id="2781224"/>
    <lineage>
        <taxon>Eukaryota</taxon>
        <taxon>Fungi</taxon>
        <taxon>Dikarya</taxon>
        <taxon>Ascomycota</taxon>
        <taxon>Pezizomycotina</taxon>
        <taxon>Dothideomycetes</taxon>
        <taxon>Dothideomycetidae</taxon>
        <taxon>Dothideales</taxon>
        <taxon>Dothioraceae</taxon>
        <taxon>Neodothiora</taxon>
    </lineage>
</organism>
<protein>
    <recommendedName>
        <fullName evidence="3">AB hydrolase-1 domain-containing protein</fullName>
    </recommendedName>
</protein>
<dbReference type="Proteomes" id="UP001562354">
    <property type="component" value="Unassembled WGS sequence"/>
</dbReference>
<dbReference type="EMBL" id="JBFMKM010000001">
    <property type="protein sequence ID" value="KAL1311799.1"/>
    <property type="molecule type" value="Genomic_DNA"/>
</dbReference>
<comment type="caution">
    <text evidence="4">The sequence shown here is derived from an EMBL/GenBank/DDBJ whole genome shotgun (WGS) entry which is preliminary data.</text>
</comment>
<reference evidence="4 5" key="1">
    <citation type="submission" date="2024-07" db="EMBL/GenBank/DDBJ databases">
        <title>Draft sequence of the Neodothiora populina.</title>
        <authorList>
            <person name="Drown D.D."/>
            <person name="Schuette U.S."/>
            <person name="Buechlein A.B."/>
            <person name="Rusch D.R."/>
            <person name="Winton L.W."/>
            <person name="Adams G.A."/>
        </authorList>
    </citation>
    <scope>NUCLEOTIDE SEQUENCE [LARGE SCALE GENOMIC DNA]</scope>
    <source>
        <strain evidence="4 5">CPC 39397</strain>
    </source>
</reference>